<feature type="transmembrane region" description="Helical" evidence="5">
    <location>
        <begin position="20"/>
        <end position="39"/>
    </location>
</feature>
<keyword evidence="3 5" id="KW-1133">Transmembrane helix</keyword>
<feature type="transmembrane region" description="Helical" evidence="5">
    <location>
        <begin position="257"/>
        <end position="275"/>
    </location>
</feature>
<dbReference type="AlphaFoldDB" id="A0A1T5LL72"/>
<gene>
    <name evidence="7" type="ORF">SAMN02194393_02973</name>
</gene>
<feature type="transmembrane region" description="Helical" evidence="5">
    <location>
        <begin position="218"/>
        <end position="245"/>
    </location>
</feature>
<evidence type="ECO:0000256" key="3">
    <source>
        <dbReference type="ARBA" id="ARBA00022989"/>
    </source>
</evidence>
<evidence type="ECO:0000313" key="8">
    <source>
        <dbReference type="Proteomes" id="UP000190285"/>
    </source>
</evidence>
<protein>
    <submittedName>
        <fullName evidence="7">ABC-2 type transport system permease protein</fullName>
    </submittedName>
</protein>
<dbReference type="RefSeq" id="WP_079492641.1">
    <property type="nucleotide sequence ID" value="NZ_FUZT01000007.1"/>
</dbReference>
<sequence>MRRIISIFRRDITSSTRDFLIMYMIIAPILLAVGLRFFIPSATSASLQFALDDELGTKVIEEFEKYGSVELYSSIDEIKNRVDKIDDIAGIIKGDSGEIQMILEGNESHDTKEIPRKIIRDIVMDEKLDVNYHVNDIGIKMSPITWIGSITLIIIAVTLGGLLIGLNIIEEKESMTIKAMNVSPVGRLEFIIGKSIIGIVIPIINVFAILWILNMLYINLSMVLVMTIVSSMIGVVIGFLIGVISPNQIAGIANMKILFFIVGIPIVGGILLPQSKHFLLYWAPTYWSFIGFKGLLLESITWNQLWIYSIWILALTFFLFMIFKNKIRKGLA</sequence>
<feature type="transmembrane region" description="Helical" evidence="5">
    <location>
        <begin position="144"/>
        <end position="169"/>
    </location>
</feature>
<evidence type="ECO:0000256" key="1">
    <source>
        <dbReference type="ARBA" id="ARBA00004141"/>
    </source>
</evidence>
<dbReference type="Proteomes" id="UP000190285">
    <property type="component" value="Unassembled WGS sequence"/>
</dbReference>
<accession>A0A1T5LL72</accession>
<reference evidence="8" key="1">
    <citation type="submission" date="2017-02" db="EMBL/GenBank/DDBJ databases">
        <authorList>
            <person name="Varghese N."/>
            <person name="Submissions S."/>
        </authorList>
    </citation>
    <scope>NUCLEOTIDE SEQUENCE [LARGE SCALE GENOMIC DNA]</scope>
    <source>
        <strain evidence="8">M1</strain>
    </source>
</reference>
<evidence type="ECO:0000256" key="5">
    <source>
        <dbReference type="SAM" id="Phobius"/>
    </source>
</evidence>
<comment type="subcellular location">
    <subcellularLocation>
        <location evidence="1">Membrane</location>
        <topology evidence="1">Multi-pass membrane protein</topology>
    </subcellularLocation>
</comment>
<evidence type="ECO:0000256" key="2">
    <source>
        <dbReference type="ARBA" id="ARBA00022692"/>
    </source>
</evidence>
<feature type="transmembrane region" description="Helical" evidence="5">
    <location>
        <begin position="305"/>
        <end position="323"/>
    </location>
</feature>
<organism evidence="7 8">
    <name type="scientific">Maledivibacter halophilus</name>
    <dbReference type="NCBI Taxonomy" id="36842"/>
    <lineage>
        <taxon>Bacteria</taxon>
        <taxon>Bacillati</taxon>
        <taxon>Bacillota</taxon>
        <taxon>Clostridia</taxon>
        <taxon>Peptostreptococcales</taxon>
        <taxon>Caminicellaceae</taxon>
        <taxon>Maledivibacter</taxon>
    </lineage>
</organism>
<name>A0A1T5LL72_9FIRM</name>
<keyword evidence="4 5" id="KW-0472">Membrane</keyword>
<dbReference type="STRING" id="36842.SAMN02194393_02973"/>
<dbReference type="GO" id="GO:0140359">
    <property type="term" value="F:ABC-type transporter activity"/>
    <property type="evidence" value="ECO:0007669"/>
    <property type="project" value="InterPro"/>
</dbReference>
<dbReference type="OrthoDB" id="2162283at2"/>
<dbReference type="PANTHER" id="PTHR43471">
    <property type="entry name" value="ABC TRANSPORTER PERMEASE"/>
    <property type="match status" value="1"/>
</dbReference>
<dbReference type="InterPro" id="IPR013525">
    <property type="entry name" value="ABC2_TM"/>
</dbReference>
<feature type="transmembrane region" description="Helical" evidence="5">
    <location>
        <begin position="190"/>
        <end position="212"/>
    </location>
</feature>
<dbReference type="Pfam" id="PF12698">
    <property type="entry name" value="ABC2_membrane_3"/>
    <property type="match status" value="1"/>
</dbReference>
<dbReference type="EMBL" id="FUZT01000007">
    <property type="protein sequence ID" value="SKC76349.1"/>
    <property type="molecule type" value="Genomic_DNA"/>
</dbReference>
<proteinExistence type="predicted"/>
<evidence type="ECO:0000313" key="7">
    <source>
        <dbReference type="EMBL" id="SKC76349.1"/>
    </source>
</evidence>
<keyword evidence="8" id="KW-1185">Reference proteome</keyword>
<keyword evidence="2 5" id="KW-0812">Transmembrane</keyword>
<feature type="domain" description="ABC-2 type transporter transmembrane" evidence="6">
    <location>
        <begin position="21"/>
        <end position="322"/>
    </location>
</feature>
<evidence type="ECO:0000256" key="4">
    <source>
        <dbReference type="ARBA" id="ARBA00023136"/>
    </source>
</evidence>
<dbReference type="GO" id="GO:0016020">
    <property type="term" value="C:membrane"/>
    <property type="evidence" value="ECO:0007669"/>
    <property type="project" value="UniProtKB-SubCell"/>
</dbReference>
<evidence type="ECO:0000259" key="6">
    <source>
        <dbReference type="Pfam" id="PF12698"/>
    </source>
</evidence>